<name>A0AAJ1KYA7_9ENTR</name>
<evidence type="ECO:0000259" key="2">
    <source>
        <dbReference type="Pfam" id="PF24801"/>
    </source>
</evidence>
<feature type="region of interest" description="Disordered" evidence="1">
    <location>
        <begin position="256"/>
        <end position="275"/>
    </location>
</feature>
<dbReference type="EMBL" id="JAOCBF010000080">
    <property type="protein sequence ID" value="MDH0967149.1"/>
    <property type="molecule type" value="Genomic_DNA"/>
</dbReference>
<evidence type="ECO:0000313" key="4">
    <source>
        <dbReference type="Proteomes" id="UP001159937"/>
    </source>
</evidence>
<organism evidence="3 4">
    <name type="scientific">Klebsiella michiganensis</name>
    <dbReference type="NCBI Taxonomy" id="1134687"/>
    <lineage>
        <taxon>Bacteria</taxon>
        <taxon>Pseudomonadati</taxon>
        <taxon>Pseudomonadota</taxon>
        <taxon>Gammaproteobacteria</taxon>
        <taxon>Enterobacterales</taxon>
        <taxon>Enterobacteriaceae</taxon>
        <taxon>Klebsiella/Raoultella group</taxon>
        <taxon>Klebsiella</taxon>
    </lineage>
</organism>
<proteinExistence type="predicted"/>
<accession>A0AAJ1KYA7</accession>
<dbReference type="Pfam" id="PF24801">
    <property type="entry name" value="FNIII-A_GpJ"/>
    <property type="match status" value="1"/>
</dbReference>
<feature type="compositionally biased region" description="Acidic residues" evidence="1">
    <location>
        <begin position="262"/>
        <end position="273"/>
    </location>
</feature>
<feature type="domain" description="Tip attachment protein J HDII-ins2" evidence="2">
    <location>
        <begin position="551"/>
        <end position="650"/>
    </location>
</feature>
<sequence>MTIRIYPSRLPGEPLETHEHVNITLHQWMVRNVPGYSQDRSHPVAVELNGRPLPPDEWPLCLLSPDSDVRIYPVPYGTGLEIAVWVSVAISAASAVYSLFFGPKVDLGGYSSGSGRSLELNPAKANTAKLGDPIREVFGRCRIYPDYLVQPVTRFDPDDPTRMTVEMFLCVGQGRFSFTGGDKRIGETPAASLGDGFSDKVYQPGEDVSSDPRSENWFNSTEVGGTSSGTGLDMAQTSPDSDDIIADSMTVSGASVTFTGLDTDDGDDEDENDNSLPASWVAGTIVEIKAPTNFLISTSSGYSVFASKLLTEIAPMVGMPVTLSFNSVDYDLFIAAFTPGQDAVPGEGGSAAKIQASAAPTTYDFSIGSTTFTVTWQAQDYTVSLVMNYVSMSGLLAAINEGLTGSGLLARDNGGTVIIEEESSPFAGGSITSSSLPVAVFGDAPVYTAGSESTGGSAAITANVTLAYNSATGTPFSGMPEGTQRLSLSHRGNEYQIISTDGTTATVERLVNGAVDASWPGFSARTMIDYESTGLNDTLSWLGPFLACPENEVVDAFEVNFSFPNGICGFDNKGKKRIRHVEWEIQYRVYGSGSGWISKQGEYALKNINGLGYTERFSLDSPGLVEVRCRRRNEQGSNNARDNMYWQALRGRLLARPVSYSGVTTWAITVETGGKLAAQSDRRVSVVATREYDGGGNRTISGAFRHVADSLGFNANQIDTSAINALESAWWTPRGEYFDYEASSDSASAKDIFDKITEAGMSYFLLSDGLLSAGREGIKSWTGIITPQDTVEEMKTSFRAPSDDDYDGVDVTYINPVTWAEEIVQCRTADNPVPRKVESYSLGIVMTADRAYRIGMRRLMKYLHQRRTYECTTELLGWCYQFGDHIILSDDIRTSKTISCLIEGVTFDDEVITLTVTEPLDWSYANPRCWIQFQGGRPSTRLLTPTRIDDFTLTISYNDDLHPEDWIMDDPDVELPRLLFCDSEKGARHGIVQEIVPSDDCTCQVNAPEYKEIFYSYDDATYPGDVA</sequence>
<dbReference type="InterPro" id="IPR055385">
    <property type="entry name" value="GpJ_HDII-ins2"/>
</dbReference>
<evidence type="ECO:0000313" key="3">
    <source>
        <dbReference type="EMBL" id="MDH0967149.1"/>
    </source>
</evidence>
<reference evidence="3" key="1">
    <citation type="submission" date="2022-09" db="EMBL/GenBank/DDBJ databases">
        <title>Intensive care unit water sources are persistently colonized with multi-drug resistant bacteria and are the site of extensive horizontal gene transfer of antibiotic resistance genes.</title>
        <authorList>
            <person name="Diorio-Toth L."/>
        </authorList>
    </citation>
    <scope>NUCLEOTIDE SEQUENCE</scope>
    <source>
        <strain evidence="3">GD03918</strain>
    </source>
</reference>
<dbReference type="Proteomes" id="UP001159937">
    <property type="component" value="Unassembled WGS sequence"/>
</dbReference>
<gene>
    <name evidence="3" type="ORF">N5C89_30375</name>
</gene>
<protein>
    <submittedName>
        <fullName evidence="3">Host specificity factor TipJ family phage tail protein</fullName>
    </submittedName>
</protein>
<feature type="region of interest" description="Disordered" evidence="1">
    <location>
        <begin position="187"/>
        <end position="241"/>
    </location>
</feature>
<evidence type="ECO:0000256" key="1">
    <source>
        <dbReference type="SAM" id="MobiDB-lite"/>
    </source>
</evidence>
<comment type="caution">
    <text evidence="3">The sequence shown here is derived from an EMBL/GenBank/DDBJ whole genome shotgun (WGS) entry which is preliminary data.</text>
</comment>
<dbReference type="RefSeq" id="WP_279945123.1">
    <property type="nucleotide sequence ID" value="NZ_JAOCBF010000080.1"/>
</dbReference>
<dbReference type="NCBIfam" id="NF040662">
    <property type="entry name" value="attach_TipJ_rel"/>
    <property type="match status" value="1"/>
</dbReference>
<dbReference type="AlphaFoldDB" id="A0AAJ1KYA7"/>